<evidence type="ECO:0000259" key="9">
    <source>
        <dbReference type="Pfam" id="PF07992"/>
    </source>
</evidence>
<protein>
    <submittedName>
        <fullName evidence="11">Ferredoxin reductase</fullName>
    </submittedName>
</protein>
<keyword evidence="4" id="KW-0274">FAD</keyword>
<dbReference type="PANTHER" id="PTHR43557:SF4">
    <property type="entry name" value="APOPTOSIS-INDUCING FACTOR 1, MITOCHONDRIAL"/>
    <property type="match status" value="1"/>
</dbReference>
<comment type="catalytic activity">
    <reaction evidence="8">
        <text>A + NADH + H(+) = AH2 + NAD(+)</text>
        <dbReference type="Rhea" id="RHEA:11356"/>
        <dbReference type="ChEBI" id="CHEBI:13193"/>
        <dbReference type="ChEBI" id="CHEBI:15378"/>
        <dbReference type="ChEBI" id="CHEBI:17499"/>
        <dbReference type="ChEBI" id="CHEBI:57540"/>
        <dbReference type="ChEBI" id="CHEBI:57945"/>
    </reaction>
</comment>
<comment type="cofactor">
    <cofactor evidence="1">
        <name>FAD</name>
        <dbReference type="ChEBI" id="CHEBI:57692"/>
    </cofactor>
</comment>
<dbReference type="GO" id="GO:0005737">
    <property type="term" value="C:cytoplasm"/>
    <property type="evidence" value="ECO:0007669"/>
    <property type="project" value="TreeGrafter"/>
</dbReference>
<dbReference type="Gene3D" id="3.50.50.60">
    <property type="entry name" value="FAD/NAD(P)-binding domain"/>
    <property type="match status" value="2"/>
</dbReference>
<evidence type="ECO:0000256" key="8">
    <source>
        <dbReference type="ARBA" id="ARBA00047786"/>
    </source>
</evidence>
<keyword evidence="5" id="KW-0809">Transit peptide</keyword>
<keyword evidence="12" id="KW-1185">Reference proteome</keyword>
<evidence type="ECO:0000256" key="4">
    <source>
        <dbReference type="ARBA" id="ARBA00022827"/>
    </source>
</evidence>
<feature type="domain" description="FAD/NAD(P)-binding" evidence="9">
    <location>
        <begin position="4"/>
        <end position="292"/>
    </location>
</feature>
<keyword evidence="6" id="KW-0560">Oxidoreductase</keyword>
<dbReference type="GO" id="GO:0012501">
    <property type="term" value="P:programmed cell death"/>
    <property type="evidence" value="ECO:0007669"/>
    <property type="project" value="TreeGrafter"/>
</dbReference>
<evidence type="ECO:0000259" key="10">
    <source>
        <dbReference type="Pfam" id="PF14721"/>
    </source>
</evidence>
<keyword evidence="7" id="KW-0520">NAD</keyword>
<dbReference type="GO" id="GO:0046983">
    <property type="term" value="F:protein dimerization activity"/>
    <property type="evidence" value="ECO:0007669"/>
    <property type="project" value="InterPro"/>
</dbReference>
<evidence type="ECO:0000256" key="7">
    <source>
        <dbReference type="ARBA" id="ARBA00023027"/>
    </source>
</evidence>
<sequence>MPQYQYLIVGGGMTADSAVRAIRASDPNGTVGIISEEPDPPYLRPPLSKGLWKGLPFEEVWCRTAELGVDLHLQRRAVTLDVRDHIVRDDRGTTYQFQKLLLATGGRPRRLQVEVAEEKLIHFRTLDDYRRLEHFAQRAQRFAVVGGGFIGSEIAAALAGKGKQVWLIFPEEGIGRRIFPQDLSLFLNQYYREHGVEVLCGESVHSAKEDGEQVRMLTSGQRTLVVDTIVAGIGIEPEVSLARDAGLPLSNGIAVDEYLRAGHPDIFAAGDVASFFNPHLGKRIRVEHEDNARTMGARAGTNMAGQAEPYDHLPFFYSDLFDLGYEAVGELNGQWPTLAEWKEPFREGVVYYLEGARVRGVLLWNVWGKVEEARTLIAEAGPFGPSDLKGRISW</sequence>
<evidence type="ECO:0000256" key="1">
    <source>
        <dbReference type="ARBA" id="ARBA00001974"/>
    </source>
</evidence>
<dbReference type="EMBL" id="CAJNOB010000027">
    <property type="protein sequence ID" value="CAF0700160.1"/>
    <property type="molecule type" value="Genomic_DNA"/>
</dbReference>
<dbReference type="RefSeq" id="WP_174583388.1">
    <property type="nucleotide sequence ID" value="NZ_CAJNOB010000027.1"/>
</dbReference>
<dbReference type="Pfam" id="PF07992">
    <property type="entry name" value="Pyr_redox_2"/>
    <property type="match status" value="1"/>
</dbReference>
<dbReference type="SUPFAM" id="SSF51905">
    <property type="entry name" value="FAD/NAD(P)-binding domain"/>
    <property type="match status" value="1"/>
</dbReference>
<evidence type="ECO:0000256" key="5">
    <source>
        <dbReference type="ARBA" id="ARBA00022946"/>
    </source>
</evidence>
<dbReference type="PANTHER" id="PTHR43557">
    <property type="entry name" value="APOPTOSIS-INDUCING FACTOR 1"/>
    <property type="match status" value="1"/>
</dbReference>
<dbReference type="Pfam" id="PF14721">
    <property type="entry name" value="AIF_C"/>
    <property type="match status" value="2"/>
</dbReference>
<keyword evidence="2" id="KW-0285">Flavoprotein</keyword>
<name>A0A8J2FRM2_9BACT</name>
<evidence type="ECO:0000313" key="11">
    <source>
        <dbReference type="EMBL" id="CAF0700160.1"/>
    </source>
</evidence>
<comment type="caution">
    <text evidence="11">The sequence shown here is derived from an EMBL/GenBank/DDBJ whole genome shotgun (WGS) entry which is preliminary data.</text>
</comment>
<dbReference type="PRINTS" id="PR00411">
    <property type="entry name" value="PNDRDTASEI"/>
</dbReference>
<dbReference type="PRINTS" id="PR00368">
    <property type="entry name" value="FADPNR"/>
</dbReference>
<evidence type="ECO:0000256" key="3">
    <source>
        <dbReference type="ARBA" id="ARBA00022703"/>
    </source>
</evidence>
<accession>A0A8J2FRM2</accession>
<organism evidence="11 12">
    <name type="scientific">Candidatus Methylacidithermus pantelleriae</name>
    <dbReference type="NCBI Taxonomy" id="2744239"/>
    <lineage>
        <taxon>Bacteria</taxon>
        <taxon>Pseudomonadati</taxon>
        <taxon>Verrucomicrobiota</taxon>
        <taxon>Methylacidiphilae</taxon>
        <taxon>Methylacidiphilales</taxon>
        <taxon>Methylacidiphilaceae</taxon>
        <taxon>Candidatus Methylacidithermus</taxon>
    </lineage>
</organism>
<feature type="domain" description="Mitochondrial apoptosis-inducing factor C-terminal" evidence="10">
    <location>
        <begin position="342"/>
        <end position="378"/>
    </location>
</feature>
<evidence type="ECO:0000313" key="12">
    <source>
        <dbReference type="Proteomes" id="UP000663859"/>
    </source>
</evidence>
<gene>
    <name evidence="11" type="ORF">MPNT_330020</name>
</gene>
<keyword evidence="3" id="KW-0053">Apoptosis</keyword>
<proteinExistence type="predicted"/>
<dbReference type="GO" id="GO:0033108">
    <property type="term" value="P:mitochondrial respiratory chain complex assembly"/>
    <property type="evidence" value="ECO:0007669"/>
    <property type="project" value="TreeGrafter"/>
</dbReference>
<dbReference type="Proteomes" id="UP000663859">
    <property type="component" value="Unassembled WGS sequence"/>
</dbReference>
<evidence type="ECO:0000256" key="6">
    <source>
        <dbReference type="ARBA" id="ARBA00023002"/>
    </source>
</evidence>
<dbReference type="InterPro" id="IPR023753">
    <property type="entry name" value="FAD/NAD-binding_dom"/>
</dbReference>
<feature type="domain" description="Mitochondrial apoptosis-inducing factor C-terminal" evidence="10">
    <location>
        <begin position="299"/>
        <end position="341"/>
    </location>
</feature>
<dbReference type="InterPro" id="IPR016156">
    <property type="entry name" value="FAD/NAD-linked_Rdtase_dimer_sf"/>
</dbReference>
<dbReference type="GO" id="GO:0071949">
    <property type="term" value="F:FAD binding"/>
    <property type="evidence" value="ECO:0007669"/>
    <property type="project" value="TreeGrafter"/>
</dbReference>
<dbReference type="SUPFAM" id="SSF55424">
    <property type="entry name" value="FAD/NAD-linked reductases, dimerisation (C-terminal) domain"/>
    <property type="match status" value="1"/>
</dbReference>
<reference evidence="11" key="1">
    <citation type="submission" date="2021-02" db="EMBL/GenBank/DDBJ databases">
        <authorList>
            <person name="Cremers G."/>
            <person name="Picone N."/>
        </authorList>
    </citation>
    <scope>NUCLEOTIDE SEQUENCE</scope>
    <source>
        <strain evidence="11">PQ17</strain>
    </source>
</reference>
<dbReference type="InterPro" id="IPR036188">
    <property type="entry name" value="FAD/NAD-bd_sf"/>
</dbReference>
<dbReference type="InterPro" id="IPR029324">
    <property type="entry name" value="AIF_C"/>
</dbReference>
<dbReference type="AlphaFoldDB" id="A0A8J2FRM2"/>
<dbReference type="InterPro" id="IPR050446">
    <property type="entry name" value="FAD-oxidoreductase/Apoptosis"/>
</dbReference>
<dbReference type="GO" id="GO:0016174">
    <property type="term" value="F:NAD(P)H oxidase H2O2-forming activity"/>
    <property type="evidence" value="ECO:0007669"/>
    <property type="project" value="TreeGrafter"/>
</dbReference>
<dbReference type="Gene3D" id="3.30.390.30">
    <property type="match status" value="1"/>
</dbReference>
<evidence type="ECO:0000256" key="2">
    <source>
        <dbReference type="ARBA" id="ARBA00022630"/>
    </source>
</evidence>
<dbReference type="SMART" id="SM01353">
    <property type="entry name" value="AIF_C"/>
    <property type="match status" value="1"/>
</dbReference>